<proteinExistence type="predicted"/>
<feature type="compositionally biased region" description="Basic and acidic residues" evidence="1">
    <location>
        <begin position="89"/>
        <end position="99"/>
    </location>
</feature>
<protein>
    <submittedName>
        <fullName evidence="2">Uncharacterized protein</fullName>
    </submittedName>
</protein>
<sequence>MALGAVVGAAGVALLGPHIARRARPAAKAALKAALAAMHEARIRGGEIAEAAEDLYAEAKAEAEAEAAGGAAPVEEPAAVLEKINSPMNRDDAFSHPPEETVMTKQPGLDGRHRDKNGRISKKHGNTLISTLRQTYGAGFAPGRSDDERLADVLHDLDEPSLSHLIHDVQKQST</sequence>
<name>A0A3G8M928_9HYPH</name>
<feature type="compositionally biased region" description="Basic residues" evidence="1">
    <location>
        <begin position="114"/>
        <end position="125"/>
    </location>
</feature>
<feature type="region of interest" description="Disordered" evidence="1">
    <location>
        <begin position="88"/>
        <end position="127"/>
    </location>
</feature>
<dbReference type="Proteomes" id="UP000273982">
    <property type="component" value="Chromosome"/>
</dbReference>
<evidence type="ECO:0000256" key="1">
    <source>
        <dbReference type="SAM" id="MobiDB-lite"/>
    </source>
</evidence>
<evidence type="ECO:0000313" key="2">
    <source>
        <dbReference type="EMBL" id="AZG78431.1"/>
    </source>
</evidence>
<dbReference type="AlphaFoldDB" id="A0A3G8M928"/>
<dbReference type="EMBL" id="CP034086">
    <property type="protein sequence ID" value="AZG78431.1"/>
    <property type="molecule type" value="Genomic_DNA"/>
</dbReference>
<dbReference type="KEGG" id="mros:EHO51_00155"/>
<evidence type="ECO:0000313" key="3">
    <source>
        <dbReference type="Proteomes" id="UP000273982"/>
    </source>
</evidence>
<reference evidence="2 3" key="1">
    <citation type="submission" date="2018-11" db="EMBL/GenBank/DDBJ databases">
        <title>Genome squencing of methanotrophic bacteria isolated from alkaline groundwater in Korea.</title>
        <authorList>
            <person name="Nguyen L.N."/>
        </authorList>
    </citation>
    <scope>NUCLEOTIDE SEQUENCE [LARGE SCALE GENOMIC DNA]</scope>
    <source>
        <strain evidence="2 3">GW6</strain>
    </source>
</reference>
<accession>A0A3G8M928</accession>
<gene>
    <name evidence="2" type="ORF">EHO51_00155</name>
</gene>
<organism evidence="2 3">
    <name type="scientific">Methylocystis rosea</name>
    <dbReference type="NCBI Taxonomy" id="173366"/>
    <lineage>
        <taxon>Bacteria</taxon>
        <taxon>Pseudomonadati</taxon>
        <taxon>Pseudomonadota</taxon>
        <taxon>Alphaproteobacteria</taxon>
        <taxon>Hyphomicrobiales</taxon>
        <taxon>Methylocystaceae</taxon>
        <taxon>Methylocystis</taxon>
    </lineage>
</organism>